<dbReference type="InterPro" id="IPR059007">
    <property type="entry name" value="ARM_At1g04390"/>
</dbReference>
<proteinExistence type="predicted"/>
<dbReference type="PANTHER" id="PTHR35918">
    <property type="entry name" value="OS06G0674800 PROTEIN"/>
    <property type="match status" value="1"/>
</dbReference>
<evidence type="ECO:0000256" key="1">
    <source>
        <dbReference type="ARBA" id="ARBA00004906"/>
    </source>
</evidence>
<dbReference type="Pfam" id="PF26522">
    <property type="entry name" value="ARM_6"/>
    <property type="match status" value="1"/>
</dbReference>
<keyword evidence="4" id="KW-1185">Reference proteome</keyword>
<gene>
    <name evidence="3" type="ORF">GOP47_0008102</name>
</gene>
<dbReference type="InterPro" id="IPR016024">
    <property type="entry name" value="ARM-type_fold"/>
</dbReference>
<evidence type="ECO:0000313" key="4">
    <source>
        <dbReference type="Proteomes" id="UP000886520"/>
    </source>
</evidence>
<dbReference type="CDD" id="cd18186">
    <property type="entry name" value="BTB_POZ_ZBTB_KLHL-like"/>
    <property type="match status" value="1"/>
</dbReference>
<dbReference type="Pfam" id="PF00651">
    <property type="entry name" value="BTB"/>
    <property type="match status" value="1"/>
</dbReference>
<dbReference type="InterPro" id="IPR044953">
    <property type="entry name" value="At1g04390-like"/>
</dbReference>
<dbReference type="Gene3D" id="3.30.710.10">
    <property type="entry name" value="Potassium Channel Kv1.1, Chain A"/>
    <property type="match status" value="2"/>
</dbReference>
<evidence type="ECO:0000313" key="3">
    <source>
        <dbReference type="EMBL" id="KAI5076037.1"/>
    </source>
</evidence>
<dbReference type="SUPFAM" id="SSF54695">
    <property type="entry name" value="POZ domain"/>
    <property type="match status" value="2"/>
</dbReference>
<dbReference type="Proteomes" id="UP000886520">
    <property type="component" value="Chromosome 8"/>
</dbReference>
<feature type="domain" description="BTB" evidence="2">
    <location>
        <begin position="808"/>
        <end position="887"/>
    </location>
</feature>
<accession>A0A9D4UYE2</accession>
<dbReference type="SUPFAM" id="SSF48371">
    <property type="entry name" value="ARM repeat"/>
    <property type="match status" value="1"/>
</dbReference>
<dbReference type="PROSITE" id="PS50097">
    <property type="entry name" value="BTB"/>
    <property type="match status" value="2"/>
</dbReference>
<dbReference type="AlphaFoldDB" id="A0A9D4UYE2"/>
<dbReference type="PANTHER" id="PTHR35918:SF1">
    <property type="entry name" value="BTB DOMAIN-CONTAINING PROTEIN"/>
    <property type="match status" value="1"/>
</dbReference>
<dbReference type="EMBL" id="JABFUD020000008">
    <property type="protein sequence ID" value="KAI5076037.1"/>
    <property type="molecule type" value="Genomic_DNA"/>
</dbReference>
<comment type="pathway">
    <text evidence="1">Protein modification; protein ubiquitination.</text>
</comment>
<dbReference type="InterPro" id="IPR011333">
    <property type="entry name" value="SKP1/BTB/POZ_sf"/>
</dbReference>
<feature type="domain" description="BTB" evidence="2">
    <location>
        <begin position="680"/>
        <end position="758"/>
    </location>
</feature>
<reference evidence="3" key="1">
    <citation type="submission" date="2021-01" db="EMBL/GenBank/DDBJ databases">
        <title>Adiantum capillus-veneris genome.</title>
        <authorList>
            <person name="Fang Y."/>
            <person name="Liao Q."/>
        </authorList>
    </citation>
    <scope>NUCLEOTIDE SEQUENCE</scope>
    <source>
        <strain evidence="3">H3</strain>
        <tissue evidence="3">Leaf</tissue>
    </source>
</reference>
<organism evidence="3 4">
    <name type="scientific">Adiantum capillus-veneris</name>
    <name type="common">Maidenhair fern</name>
    <dbReference type="NCBI Taxonomy" id="13818"/>
    <lineage>
        <taxon>Eukaryota</taxon>
        <taxon>Viridiplantae</taxon>
        <taxon>Streptophyta</taxon>
        <taxon>Embryophyta</taxon>
        <taxon>Tracheophyta</taxon>
        <taxon>Polypodiopsida</taxon>
        <taxon>Polypodiidae</taxon>
        <taxon>Polypodiales</taxon>
        <taxon>Pteridineae</taxon>
        <taxon>Pteridaceae</taxon>
        <taxon>Vittarioideae</taxon>
        <taxon>Adiantum</taxon>
    </lineage>
</organism>
<evidence type="ECO:0000259" key="2">
    <source>
        <dbReference type="PROSITE" id="PS50097"/>
    </source>
</evidence>
<name>A0A9D4UYE2_ADICA</name>
<protein>
    <recommendedName>
        <fullName evidence="2">BTB domain-containing protein</fullName>
    </recommendedName>
</protein>
<sequence length="990" mass="109726">MATSTAKAQEDRLRRSLSLGLRAPTPSYPGRHKIWWNSDAEVQRQALRAIQAFLNVHKSWMQSTEKALLDDVISSLEGLLKVVPEQLQALAADVAVALLNVSGASLLGSRIRGLCFSLVQLFSRSKSCNTCAIALHIIINDASKLKTYIDEDLWNILKEGNILNILVGRLQAQQIFDGEGVFLYVSHADLCTAILRWRPATRFSLGSNLSFYKSSLRQARNSNEAVCCAALRLCAALALCGGVVSLQVQDSQELCNCLIASTDISKSNDVRIEAFQFLYILTRSTNLGTSVGETSIDLVCANICKAMMEQQGLSSARWPLKAEKLLLEASQAAQGLLHFPGRHHHSAWRAGLFGAMASLLLDFYDSGVVSYPKSAKYDQVFGPILWDALSWLSINAPTGGDESHLKTKQQEGPVLNLIDFACRVLLKVVDRRGLRSESTQPQDQGYAGFEGVTICKTMLFLLFSPSRHLASSARQGLERGLEQHGYDWLPSSVNRLSLLLSTGAASESMIALMILMAFCCLSLSAHCRQQLVENGVLDILIGTIKSRVLVSDKHQTTTAATSYFCKPYDRSICCSDEQNTWEGKDLLLFFSLWAFASLARGSPIAKAMQSSLTKRLPKHGEWDTVPERELDNCFWVLASSPDNAMGVRWWASCCLACCGLYGFPSEKSQIWRLFNDSGSADIKLHLANGGHLYAHKVIIATKCPALLPPPMLTVLTSRQSTASEVSCPTEIKLSARIHEASLKSLLEFVYKGCVFIEDFLISEVKVLAKRCGLVTLLHLLQGKAPLWGSVPDTMSFTLALGNMGCSFADIFFEDKDSSQVGCTAAEGDGRHQHAHRVILSSHCSYFEGLFRSGMQDSSFRVMKLPLQLEALEKLLQYLYSMVLPRKQFPEAGCMFSLSCRSDQVKYLNFYVELAQLAELWLLEDLKEQCLRIILYHLESNMHLGPDVIKFASSSQQWWLVEQLAKCVARDYPGMRESGKLDNLHWAQALS</sequence>
<dbReference type="OrthoDB" id="418748at2759"/>
<comment type="caution">
    <text evidence="3">The sequence shown here is derived from an EMBL/GenBank/DDBJ whole genome shotgun (WGS) entry which is preliminary data.</text>
</comment>
<dbReference type="InterPro" id="IPR000210">
    <property type="entry name" value="BTB/POZ_dom"/>
</dbReference>
<dbReference type="SMART" id="SM00225">
    <property type="entry name" value="BTB"/>
    <property type="match status" value="2"/>
</dbReference>